<keyword evidence="2" id="KW-0963">Cytoplasm</keyword>
<accession>A0A382HJX2</accession>
<dbReference type="Gene3D" id="2.40.50.140">
    <property type="entry name" value="Nucleic acid-binding proteins"/>
    <property type="match status" value="1"/>
</dbReference>
<protein>
    <recommendedName>
        <fullName evidence="4">CSD domain-containing protein</fullName>
    </recommendedName>
</protein>
<organism evidence="5">
    <name type="scientific">marine metagenome</name>
    <dbReference type="NCBI Taxonomy" id="408172"/>
    <lineage>
        <taxon>unclassified sequences</taxon>
        <taxon>metagenomes</taxon>
        <taxon>ecological metagenomes</taxon>
    </lineage>
</organism>
<dbReference type="GO" id="GO:0003676">
    <property type="term" value="F:nucleic acid binding"/>
    <property type="evidence" value="ECO:0007669"/>
    <property type="project" value="InterPro"/>
</dbReference>
<proteinExistence type="predicted"/>
<evidence type="ECO:0000256" key="2">
    <source>
        <dbReference type="ARBA" id="ARBA00022490"/>
    </source>
</evidence>
<dbReference type="EMBL" id="UINC01061729">
    <property type="protein sequence ID" value="SVB87608.1"/>
    <property type="molecule type" value="Genomic_DNA"/>
</dbReference>
<dbReference type="SUPFAM" id="SSF50249">
    <property type="entry name" value="Nucleic acid-binding proteins"/>
    <property type="match status" value="1"/>
</dbReference>
<dbReference type="InterPro" id="IPR002059">
    <property type="entry name" value="CSP_DNA-bd"/>
</dbReference>
<dbReference type="Pfam" id="PF00313">
    <property type="entry name" value="CSD"/>
    <property type="match status" value="1"/>
</dbReference>
<evidence type="ECO:0000256" key="1">
    <source>
        <dbReference type="ARBA" id="ARBA00004496"/>
    </source>
</evidence>
<dbReference type="InterPro" id="IPR012340">
    <property type="entry name" value="NA-bd_OB-fold"/>
</dbReference>
<feature type="region of interest" description="Disordered" evidence="3">
    <location>
        <begin position="1"/>
        <end position="34"/>
    </location>
</feature>
<dbReference type="FunFam" id="2.40.50.140:FF:000006">
    <property type="entry name" value="Cold shock protein CspC"/>
    <property type="match status" value="1"/>
</dbReference>
<comment type="subcellular location">
    <subcellularLocation>
        <location evidence="1">Cytoplasm</location>
    </subcellularLocation>
</comment>
<dbReference type="SMART" id="SM00357">
    <property type="entry name" value="CSP"/>
    <property type="match status" value="1"/>
</dbReference>
<dbReference type="PANTHER" id="PTHR11544">
    <property type="entry name" value="COLD SHOCK DOMAIN CONTAINING PROTEINS"/>
    <property type="match status" value="1"/>
</dbReference>
<dbReference type="AlphaFoldDB" id="A0A382HJX2"/>
<reference evidence="5" key="1">
    <citation type="submission" date="2018-05" db="EMBL/GenBank/DDBJ databases">
        <authorList>
            <person name="Lanie J.A."/>
            <person name="Ng W.-L."/>
            <person name="Kazmierczak K.M."/>
            <person name="Andrzejewski T.M."/>
            <person name="Davidsen T.M."/>
            <person name="Wayne K.J."/>
            <person name="Tettelin H."/>
            <person name="Glass J.I."/>
            <person name="Rusch D."/>
            <person name="Podicherti R."/>
            <person name="Tsui H.-C.T."/>
            <person name="Winkler M.E."/>
        </authorList>
    </citation>
    <scope>NUCLEOTIDE SEQUENCE</scope>
</reference>
<gene>
    <name evidence="5" type="ORF">METZ01_LOCUS240462</name>
</gene>
<dbReference type="PRINTS" id="PR00050">
    <property type="entry name" value="COLDSHOCK"/>
</dbReference>
<name>A0A382HJX2_9ZZZZ</name>
<evidence type="ECO:0000259" key="4">
    <source>
        <dbReference type="PROSITE" id="PS51857"/>
    </source>
</evidence>
<dbReference type="GO" id="GO:0005737">
    <property type="term" value="C:cytoplasm"/>
    <property type="evidence" value="ECO:0007669"/>
    <property type="project" value="UniProtKB-SubCell"/>
</dbReference>
<sequence>MLLAAVSHSGSVQSGVRRRPTHTPNTGENAVSERKTGTVKWFNDAKGFGFIESDSGDVFVHHSAIRGEGFKSLAEGQKVEFDLVQGQKGPAAEGVQPL</sequence>
<dbReference type="PROSITE" id="PS51857">
    <property type="entry name" value="CSD_2"/>
    <property type="match status" value="1"/>
</dbReference>
<evidence type="ECO:0000256" key="3">
    <source>
        <dbReference type="SAM" id="MobiDB-lite"/>
    </source>
</evidence>
<evidence type="ECO:0000313" key="5">
    <source>
        <dbReference type="EMBL" id="SVB87608.1"/>
    </source>
</evidence>
<dbReference type="InterPro" id="IPR011129">
    <property type="entry name" value="CSD"/>
</dbReference>
<dbReference type="CDD" id="cd04458">
    <property type="entry name" value="CSP_CDS"/>
    <property type="match status" value="1"/>
</dbReference>
<dbReference type="InterPro" id="IPR050181">
    <property type="entry name" value="Cold_shock_domain"/>
</dbReference>
<feature type="domain" description="CSD" evidence="4">
    <location>
        <begin position="34"/>
        <end position="97"/>
    </location>
</feature>